<dbReference type="FunFam" id="3.40.1780.10:FF:000001">
    <property type="entry name" value="S-adenosylmethionine:tRNA ribosyltransferase-isomerase"/>
    <property type="match status" value="1"/>
</dbReference>
<protein>
    <recommendedName>
        <fullName evidence="11 13">S-adenosylmethionine:tRNA ribosyltransferase-isomerase</fullName>
        <ecNumber evidence="10 13">2.4.99.17</ecNumber>
    </recommendedName>
    <alternativeName>
        <fullName evidence="12 13">Queuosine biosynthesis protein QueA</fullName>
    </alternativeName>
</protein>
<keyword evidence="15" id="KW-1185">Reference proteome</keyword>
<evidence type="ECO:0000256" key="2">
    <source>
        <dbReference type="ARBA" id="ARBA00004691"/>
    </source>
</evidence>
<dbReference type="InterPro" id="IPR042119">
    <property type="entry name" value="QueA_dom2"/>
</dbReference>
<keyword evidence="5 13" id="KW-0808">Transferase</keyword>
<name>A0A6P1NF45_9PROT</name>
<dbReference type="RefSeq" id="WP_160619016.1">
    <property type="nucleotide sequence ID" value="NZ_CP047652.1"/>
</dbReference>
<comment type="catalytic activity">
    <reaction evidence="8 13">
        <text>7-aminomethyl-7-carbaguanosine(34) in tRNA + S-adenosyl-L-methionine = epoxyqueuosine(34) in tRNA + adenine + L-methionine + 2 H(+)</text>
        <dbReference type="Rhea" id="RHEA:32155"/>
        <dbReference type="Rhea" id="RHEA-COMP:10342"/>
        <dbReference type="Rhea" id="RHEA-COMP:18582"/>
        <dbReference type="ChEBI" id="CHEBI:15378"/>
        <dbReference type="ChEBI" id="CHEBI:16708"/>
        <dbReference type="ChEBI" id="CHEBI:57844"/>
        <dbReference type="ChEBI" id="CHEBI:59789"/>
        <dbReference type="ChEBI" id="CHEBI:82833"/>
        <dbReference type="ChEBI" id="CHEBI:194443"/>
        <dbReference type="EC" id="2.4.99.17"/>
    </reaction>
</comment>
<organism evidence="14 15">
    <name type="scientific">Aristophania vespae</name>
    <dbReference type="NCBI Taxonomy" id="2697033"/>
    <lineage>
        <taxon>Bacteria</taxon>
        <taxon>Pseudomonadati</taxon>
        <taxon>Pseudomonadota</taxon>
        <taxon>Alphaproteobacteria</taxon>
        <taxon>Acetobacterales</taxon>
        <taxon>Acetobacteraceae</taxon>
        <taxon>Aristophania</taxon>
    </lineage>
</organism>
<evidence type="ECO:0000256" key="11">
    <source>
        <dbReference type="ARBA" id="ARBA00069325"/>
    </source>
</evidence>
<dbReference type="KEGG" id="bomb:GT348_06540"/>
<dbReference type="PANTHER" id="PTHR30307:SF0">
    <property type="entry name" value="S-ADENOSYLMETHIONINE:TRNA RIBOSYLTRANSFERASE-ISOMERASE"/>
    <property type="match status" value="1"/>
</dbReference>
<dbReference type="NCBIfam" id="TIGR00113">
    <property type="entry name" value="queA"/>
    <property type="match status" value="1"/>
</dbReference>
<evidence type="ECO:0000256" key="6">
    <source>
        <dbReference type="ARBA" id="ARBA00022691"/>
    </source>
</evidence>
<evidence type="ECO:0000256" key="7">
    <source>
        <dbReference type="ARBA" id="ARBA00022785"/>
    </source>
</evidence>
<keyword evidence="14" id="KW-0413">Isomerase</keyword>
<comment type="similarity">
    <text evidence="9 13">Belongs to the QueA family.</text>
</comment>
<keyword evidence="6 13" id="KW-0949">S-adenosyl-L-methionine</keyword>
<dbReference type="AlphaFoldDB" id="A0A6P1NF45"/>
<dbReference type="InterPro" id="IPR042118">
    <property type="entry name" value="QueA_dom1"/>
</dbReference>
<dbReference type="Proteomes" id="UP000463975">
    <property type="component" value="Chromosome"/>
</dbReference>
<comment type="pathway">
    <text evidence="2 13">tRNA modification; tRNA-queuosine biosynthesis.</text>
</comment>
<gene>
    <name evidence="13 14" type="primary">queA</name>
    <name evidence="14" type="ORF">GT348_06540</name>
</gene>
<dbReference type="NCBIfam" id="NF001140">
    <property type="entry name" value="PRK00147.1"/>
    <property type="match status" value="1"/>
</dbReference>
<dbReference type="GO" id="GO:0005737">
    <property type="term" value="C:cytoplasm"/>
    <property type="evidence" value="ECO:0007669"/>
    <property type="project" value="UniProtKB-SubCell"/>
</dbReference>
<evidence type="ECO:0000256" key="4">
    <source>
        <dbReference type="ARBA" id="ARBA00022490"/>
    </source>
</evidence>
<evidence type="ECO:0000256" key="3">
    <source>
        <dbReference type="ARBA" id="ARBA00011245"/>
    </source>
</evidence>
<dbReference type="UniPathway" id="UPA00392"/>
<dbReference type="PANTHER" id="PTHR30307">
    <property type="entry name" value="S-ADENOSYLMETHIONINE:TRNA RIBOSYLTRANSFERASE-ISOMERASE"/>
    <property type="match status" value="1"/>
</dbReference>
<comment type="function">
    <text evidence="13">Transfers and isomerizes the ribose moiety from AdoMet to the 7-aminomethyl group of 7-deazaguanine (preQ1-tRNA) to give epoxyqueuosine (oQ-tRNA).</text>
</comment>
<dbReference type="SUPFAM" id="SSF111337">
    <property type="entry name" value="QueA-like"/>
    <property type="match status" value="1"/>
</dbReference>
<dbReference type="EC" id="2.4.99.17" evidence="10 13"/>
<accession>A0A6P1NF45</accession>
<keyword evidence="14" id="KW-0328">Glycosyltransferase</keyword>
<dbReference type="HAMAP" id="MF_00113">
    <property type="entry name" value="QueA"/>
    <property type="match status" value="1"/>
</dbReference>
<evidence type="ECO:0000256" key="5">
    <source>
        <dbReference type="ARBA" id="ARBA00022679"/>
    </source>
</evidence>
<dbReference type="EMBL" id="CP047652">
    <property type="protein sequence ID" value="QHI95943.1"/>
    <property type="molecule type" value="Genomic_DNA"/>
</dbReference>
<dbReference type="Gene3D" id="3.40.1780.10">
    <property type="entry name" value="QueA-like"/>
    <property type="match status" value="2"/>
</dbReference>
<evidence type="ECO:0000256" key="1">
    <source>
        <dbReference type="ARBA" id="ARBA00004496"/>
    </source>
</evidence>
<dbReference type="Gene3D" id="2.40.10.240">
    <property type="entry name" value="QueA-like"/>
    <property type="match status" value="1"/>
</dbReference>
<reference evidence="14 15" key="1">
    <citation type="submission" date="2020-01" db="EMBL/GenBank/DDBJ databases">
        <title>Genome sequencing of strain KACC 21507.</title>
        <authorList>
            <person name="Heo J."/>
            <person name="Kim S.-J."/>
            <person name="Kim J.-S."/>
            <person name="Hong S.-B."/>
            <person name="Kwon S.-W."/>
        </authorList>
    </citation>
    <scope>NUCLEOTIDE SEQUENCE [LARGE SCALE GENOMIC DNA]</scope>
    <source>
        <strain evidence="14 15">KACC 21507</strain>
    </source>
</reference>
<evidence type="ECO:0000256" key="9">
    <source>
        <dbReference type="ARBA" id="ARBA00061210"/>
    </source>
</evidence>
<dbReference type="GO" id="GO:0051075">
    <property type="term" value="F:S-adenosylmethionine:tRNA ribosyltransferase-isomerase activity"/>
    <property type="evidence" value="ECO:0007669"/>
    <property type="project" value="UniProtKB-EC"/>
</dbReference>
<evidence type="ECO:0000256" key="10">
    <source>
        <dbReference type="ARBA" id="ARBA00066503"/>
    </source>
</evidence>
<evidence type="ECO:0000256" key="12">
    <source>
        <dbReference type="ARBA" id="ARBA00076160"/>
    </source>
</evidence>
<dbReference type="Pfam" id="PF02547">
    <property type="entry name" value="Queuosine_synth"/>
    <property type="match status" value="1"/>
</dbReference>
<dbReference type="InterPro" id="IPR003699">
    <property type="entry name" value="QueA"/>
</dbReference>
<proteinExistence type="inferred from homology"/>
<keyword evidence="7 13" id="KW-0671">Queuosine biosynthesis</keyword>
<dbReference type="InterPro" id="IPR036100">
    <property type="entry name" value="QueA_sf"/>
</dbReference>
<keyword evidence="4 13" id="KW-0963">Cytoplasm</keyword>
<evidence type="ECO:0000313" key="15">
    <source>
        <dbReference type="Proteomes" id="UP000463975"/>
    </source>
</evidence>
<evidence type="ECO:0000256" key="13">
    <source>
        <dbReference type="HAMAP-Rule" id="MF_00113"/>
    </source>
</evidence>
<sequence>MTDDLTLFDFHLPHDHIATEPARPREAAKLLRVDPHAPFNEQLQHDIIRNLPCLVKENDLIVANNTEVIKAKFEARRGEAKIGITLDRILPEGTWHALARNARRLHKGDELHFGNDETVIATVIDNEGDGAVTLRFSVEGDEFDQFLERRGILALPPYIARPNGPTMQDNIDYKTIFSRFRGAVAAPTAGLHFTEDLLEALRKKNIRHCSLTLHVGAGTFLPVRSTIAEHKMHAEWGHIDSQTAQLINETKAKGGRIMAIGTTTLRLLESAATEEGLVEPWSGETSIFIKPGYRFKVVDRLLTNFHLPRSTLFMLVCAFSGTETMRRAYELAVKENYRFYSYGDACLLERQS</sequence>
<dbReference type="GO" id="GO:0008616">
    <property type="term" value="P:tRNA queuosine(34) biosynthetic process"/>
    <property type="evidence" value="ECO:0007669"/>
    <property type="project" value="UniProtKB-UniRule"/>
</dbReference>
<evidence type="ECO:0000313" key="14">
    <source>
        <dbReference type="EMBL" id="QHI95943.1"/>
    </source>
</evidence>
<comment type="subcellular location">
    <subcellularLocation>
        <location evidence="1 13">Cytoplasm</location>
    </subcellularLocation>
</comment>
<evidence type="ECO:0000256" key="8">
    <source>
        <dbReference type="ARBA" id="ARBA00052751"/>
    </source>
</evidence>
<comment type="subunit">
    <text evidence="3 13">Monomer.</text>
</comment>